<dbReference type="Proteomes" id="UP000239549">
    <property type="component" value="Unassembled WGS sequence"/>
</dbReference>
<sequence>MTFFKVFKSFALDSGKMDKHIVAFTCFNKAKSFFGIEPFNYTYHFKTSFT</sequence>
<name>A0A2L2X824_9FIRM</name>
<dbReference type="EMBL" id="BFAV01000025">
    <property type="protein sequence ID" value="GBF32339.1"/>
    <property type="molecule type" value="Genomic_DNA"/>
</dbReference>
<protein>
    <submittedName>
        <fullName evidence="1">Uncharacterized protein</fullName>
    </submittedName>
</protein>
<dbReference type="AlphaFoldDB" id="A0A2L2X824"/>
<evidence type="ECO:0000313" key="2">
    <source>
        <dbReference type="Proteomes" id="UP000239549"/>
    </source>
</evidence>
<keyword evidence="2" id="KW-1185">Reference proteome</keyword>
<organism evidence="1 2">
    <name type="scientific">Desulfocucumis palustris</name>
    <dbReference type="NCBI Taxonomy" id="1898651"/>
    <lineage>
        <taxon>Bacteria</taxon>
        <taxon>Bacillati</taxon>
        <taxon>Bacillota</taxon>
        <taxon>Clostridia</taxon>
        <taxon>Eubacteriales</taxon>
        <taxon>Desulfocucumaceae</taxon>
        <taxon>Desulfocucumis</taxon>
    </lineage>
</organism>
<reference evidence="2" key="1">
    <citation type="submission" date="2018-02" db="EMBL/GenBank/DDBJ databases">
        <title>Genome sequence of Desulfocucumis palustris strain NAW-5.</title>
        <authorList>
            <person name="Watanabe M."/>
            <person name="Kojima H."/>
            <person name="Fukui M."/>
        </authorList>
    </citation>
    <scope>NUCLEOTIDE SEQUENCE [LARGE SCALE GENOMIC DNA]</scope>
    <source>
        <strain evidence="2">NAW-5</strain>
    </source>
</reference>
<accession>A0A2L2X824</accession>
<proteinExistence type="predicted"/>
<comment type="caution">
    <text evidence="1">The sequence shown here is derived from an EMBL/GenBank/DDBJ whole genome shotgun (WGS) entry which is preliminary data.</text>
</comment>
<evidence type="ECO:0000313" key="1">
    <source>
        <dbReference type="EMBL" id="GBF32339.1"/>
    </source>
</evidence>
<gene>
    <name evidence="1" type="ORF">DCCM_0533</name>
</gene>